<protein>
    <recommendedName>
        <fullName evidence="4">Lipocalin-like domain-containing protein</fullName>
    </recommendedName>
</protein>
<reference evidence="2 3" key="1">
    <citation type="submission" date="2018-01" db="EMBL/GenBank/DDBJ databases">
        <authorList>
            <person name="Gaut B.S."/>
            <person name="Morton B.R."/>
            <person name="Clegg M.T."/>
            <person name="Duvall M.R."/>
        </authorList>
    </citation>
    <scope>NUCLEOTIDE SEQUENCE [LARGE SCALE GENOMIC DNA]</scope>
    <source>
        <strain evidence="2">GP69</strain>
    </source>
</reference>
<evidence type="ECO:0000313" key="2">
    <source>
        <dbReference type="EMBL" id="SOY31650.1"/>
    </source>
</evidence>
<dbReference type="AlphaFoldDB" id="A0A2K4ZMH8"/>
<dbReference type="RefSeq" id="WP_103241638.1">
    <property type="nucleotide sequence ID" value="NZ_CANRXC010000086.1"/>
</dbReference>
<keyword evidence="1" id="KW-0732">Signal</keyword>
<feature type="chain" id="PRO_5039102679" description="Lipocalin-like domain-containing protein" evidence="1">
    <location>
        <begin position="27"/>
        <end position="133"/>
    </location>
</feature>
<dbReference type="PROSITE" id="PS51257">
    <property type="entry name" value="PROKAR_LIPOPROTEIN"/>
    <property type="match status" value="1"/>
</dbReference>
<dbReference type="EMBL" id="OFSM01000029">
    <property type="protein sequence ID" value="SOY31650.1"/>
    <property type="molecule type" value="Genomic_DNA"/>
</dbReference>
<dbReference type="Proteomes" id="UP000236311">
    <property type="component" value="Unassembled WGS sequence"/>
</dbReference>
<feature type="signal peptide" evidence="1">
    <location>
        <begin position="1"/>
        <end position="26"/>
    </location>
</feature>
<evidence type="ECO:0000313" key="3">
    <source>
        <dbReference type="Proteomes" id="UP000236311"/>
    </source>
</evidence>
<gene>
    <name evidence="2" type="ORF">AMURIS_04395</name>
</gene>
<proteinExistence type="predicted"/>
<accession>A0A2K4ZMH8</accession>
<name>A0A2K4ZMH8_9FIRM</name>
<evidence type="ECO:0000256" key="1">
    <source>
        <dbReference type="SAM" id="SignalP"/>
    </source>
</evidence>
<evidence type="ECO:0008006" key="4">
    <source>
        <dbReference type="Google" id="ProtNLM"/>
    </source>
</evidence>
<organism evidence="2 3">
    <name type="scientific">Acetatifactor muris</name>
    <dbReference type="NCBI Taxonomy" id="879566"/>
    <lineage>
        <taxon>Bacteria</taxon>
        <taxon>Bacillati</taxon>
        <taxon>Bacillota</taxon>
        <taxon>Clostridia</taxon>
        <taxon>Lachnospirales</taxon>
        <taxon>Lachnospiraceae</taxon>
        <taxon>Acetatifactor</taxon>
    </lineage>
</organism>
<dbReference type="OrthoDB" id="2061853at2"/>
<keyword evidence="3" id="KW-1185">Reference proteome</keyword>
<sequence>MKKNFWTKMISLALALVCVLSLVACGGGGGNSDAAGNYSLDSVKTGDSTMSWKDVAAAAGMSADDVAIGLELKSDGTFKLNMDAMDPTLTGEGKWSADGNTITLSGDGDSLTATLNGSEITIEQDGVTLIFKK</sequence>